<keyword evidence="4" id="KW-1185">Reference proteome</keyword>
<evidence type="ECO:0000313" key="3">
    <source>
        <dbReference type="EMBL" id="GCF14448.1"/>
    </source>
</evidence>
<dbReference type="AlphaFoldDB" id="A0A4C2EIX7"/>
<comment type="caution">
    <text evidence="3">The sequence shown here is derived from an EMBL/GenBank/DDBJ whole genome shotgun (WGS) entry which is preliminary data.</text>
</comment>
<dbReference type="CDD" id="cd03884">
    <property type="entry name" value="M20_bAS"/>
    <property type="match status" value="1"/>
</dbReference>
<dbReference type="PANTHER" id="PTHR32494">
    <property type="entry name" value="ALLANTOATE DEIMINASE-RELATED"/>
    <property type="match status" value="1"/>
</dbReference>
<dbReference type="Pfam" id="PF01546">
    <property type="entry name" value="Peptidase_M20"/>
    <property type="match status" value="1"/>
</dbReference>
<sequence>MARPIEIDADSLRADIERTGEFGSVETETGRGRTALPMDDANVRARNYLVDRMEEVGLDVRIDAVGNIAGRWTPSTSDSNAAPVVAGSHLDSVPRGGIFDGLLGVYAALEAVRAIRDSSVSIERPLEVVSFTGEEGTRFADGVLGSSVAAGELSVEDALELSDGDVPLGTALEEAGFRGTGRLDASEWHAWIELHIEQGGHLEDAGVPLGIVTDITGTTRGHATIDGSADHSGTTSMQARQDALVAASELVLDVEETANEIATTGTGTAVGTVGRLTPEPNAVNVVPGSVSMRLDLRSVDQLEIDRQVRAVENSLDELERERGVETSLEIPYDIAPTQLSERVRDAVETAASRHGTETVTLHSGAGHDTMQVANVTDSALLFAPSTGGYSHSPKEWAEWSDCAVATHILAASLALLASNDDQHDTDQ</sequence>
<evidence type="ECO:0000256" key="1">
    <source>
        <dbReference type="ARBA" id="ARBA00022801"/>
    </source>
</evidence>
<dbReference type="SUPFAM" id="SSF53187">
    <property type="entry name" value="Zn-dependent exopeptidases"/>
    <property type="match status" value="1"/>
</dbReference>
<feature type="domain" description="Peptidase M20 dimerisation" evidence="2">
    <location>
        <begin position="217"/>
        <end position="320"/>
    </location>
</feature>
<dbReference type="Pfam" id="PF07687">
    <property type="entry name" value="M20_dimer"/>
    <property type="match status" value="1"/>
</dbReference>
<name>A0A4C2EIX7_9EURY</name>
<gene>
    <name evidence="3" type="ORF">Harman_23830</name>
</gene>
<dbReference type="InterPro" id="IPR011650">
    <property type="entry name" value="Peptidase_M20_dimer"/>
</dbReference>
<dbReference type="PIRSF" id="PIRSF001235">
    <property type="entry name" value="Amidase_carbamoylase"/>
    <property type="match status" value="1"/>
</dbReference>
<reference evidence="3 4" key="1">
    <citation type="submission" date="2019-02" db="EMBL/GenBank/DDBJ databases">
        <title>Haloarcula mannanilyticum sp. nov., a mannan degrading haloarchaeon isolated from commercial salt.</title>
        <authorList>
            <person name="Enomoto S."/>
            <person name="Shimane Y."/>
            <person name="Kamekura M."/>
            <person name="Ito T."/>
            <person name="Moriya O."/>
            <person name="Ihara K."/>
            <person name="Takahashi-Ando N."/>
            <person name="Fukushima Y."/>
            <person name="Yoshida Y."/>
            <person name="Usama R."/>
            <person name="Takai K."/>
            <person name="Minegishi H."/>
        </authorList>
    </citation>
    <scope>NUCLEOTIDE SEQUENCE [LARGE SCALE GENOMIC DNA]</scope>
    <source>
        <strain evidence="3 4">MD130-1</strain>
    </source>
</reference>
<dbReference type="InterPro" id="IPR036264">
    <property type="entry name" value="Bact_exopeptidase_dim_dom"/>
</dbReference>
<proteinExistence type="predicted"/>
<dbReference type="InterPro" id="IPR002933">
    <property type="entry name" value="Peptidase_M20"/>
</dbReference>
<dbReference type="OrthoDB" id="35906at2157"/>
<organism evidence="3 4">
    <name type="scientific">Haloarcula mannanilytica</name>
    <dbReference type="NCBI Taxonomy" id="2509225"/>
    <lineage>
        <taxon>Archaea</taxon>
        <taxon>Methanobacteriati</taxon>
        <taxon>Methanobacteriota</taxon>
        <taxon>Stenosarchaea group</taxon>
        <taxon>Halobacteria</taxon>
        <taxon>Halobacteriales</taxon>
        <taxon>Haloarculaceae</taxon>
        <taxon>Haloarcula</taxon>
    </lineage>
</organism>
<dbReference type="NCBIfam" id="TIGR01879">
    <property type="entry name" value="hydantase"/>
    <property type="match status" value="1"/>
</dbReference>
<evidence type="ECO:0000259" key="2">
    <source>
        <dbReference type="Pfam" id="PF07687"/>
    </source>
</evidence>
<protein>
    <submittedName>
        <fullName evidence="3">Zn-dependent hydrolase</fullName>
    </submittedName>
</protein>
<dbReference type="GO" id="GO:0016813">
    <property type="term" value="F:hydrolase activity, acting on carbon-nitrogen (but not peptide) bonds, in linear amidines"/>
    <property type="evidence" value="ECO:0007669"/>
    <property type="project" value="InterPro"/>
</dbReference>
<dbReference type="InterPro" id="IPR010158">
    <property type="entry name" value="Amidase_Cbmase"/>
</dbReference>
<dbReference type="EMBL" id="BIXZ01000003">
    <property type="protein sequence ID" value="GCF14448.1"/>
    <property type="molecule type" value="Genomic_DNA"/>
</dbReference>
<dbReference type="PANTHER" id="PTHR32494:SF5">
    <property type="entry name" value="ALLANTOATE AMIDOHYDROLASE"/>
    <property type="match status" value="1"/>
</dbReference>
<dbReference type="RefSeq" id="WP_137684032.1">
    <property type="nucleotide sequence ID" value="NZ_BIXZ01000003.1"/>
</dbReference>
<keyword evidence="1 3" id="KW-0378">Hydrolase</keyword>
<accession>A0A4C2EIX7</accession>
<dbReference type="Gene3D" id="3.30.70.360">
    <property type="match status" value="1"/>
</dbReference>
<dbReference type="Proteomes" id="UP000304382">
    <property type="component" value="Unassembled WGS sequence"/>
</dbReference>
<dbReference type="Gene3D" id="3.40.630.10">
    <property type="entry name" value="Zn peptidases"/>
    <property type="match status" value="1"/>
</dbReference>
<evidence type="ECO:0000313" key="4">
    <source>
        <dbReference type="Proteomes" id="UP000304382"/>
    </source>
</evidence>
<dbReference type="SUPFAM" id="SSF55031">
    <property type="entry name" value="Bacterial exopeptidase dimerisation domain"/>
    <property type="match status" value="1"/>
</dbReference>